<dbReference type="eggNOG" id="COG1396">
    <property type="taxonomic scope" value="Bacteria"/>
</dbReference>
<dbReference type="PANTHER" id="PTHR46558:SF11">
    <property type="entry name" value="HTH-TYPE TRANSCRIPTIONAL REGULATOR XRE"/>
    <property type="match status" value="1"/>
</dbReference>
<dbReference type="Pfam" id="PF12844">
    <property type="entry name" value="HTH_19"/>
    <property type="match status" value="1"/>
</dbReference>
<reference evidence="4 5" key="1">
    <citation type="journal article" date="2014" name="Genome Announc.">
        <title>Draft genome sequences of the altered schaedler flora, a defined bacterial community from gnotobiotic mice.</title>
        <authorList>
            <person name="Wannemuehler M.J."/>
            <person name="Overstreet A.M."/>
            <person name="Ward D.V."/>
            <person name="Phillips G.J."/>
        </authorList>
    </citation>
    <scope>NUCLEOTIDE SEQUENCE [LARGE SCALE GENOMIC DNA]</scope>
    <source>
        <strain evidence="4 5">ASF492</strain>
    </source>
</reference>
<proteinExistence type="predicted"/>
<feature type="domain" description="HTH cro/C1-type" evidence="3">
    <location>
        <begin position="10"/>
        <end position="64"/>
    </location>
</feature>
<dbReference type="PANTHER" id="PTHR46558">
    <property type="entry name" value="TRACRIPTIONAL REGULATORY PROTEIN-RELATED-RELATED"/>
    <property type="match status" value="1"/>
</dbReference>
<keyword evidence="2" id="KW-0812">Transmembrane</keyword>
<dbReference type="InterPro" id="IPR010982">
    <property type="entry name" value="Lambda_DNA-bd_dom_sf"/>
</dbReference>
<feature type="transmembrane region" description="Helical" evidence="2">
    <location>
        <begin position="178"/>
        <end position="199"/>
    </location>
</feature>
<dbReference type="GO" id="GO:0003677">
    <property type="term" value="F:DNA binding"/>
    <property type="evidence" value="ECO:0007669"/>
    <property type="project" value="UniProtKB-KW"/>
</dbReference>
<keyword evidence="2" id="KW-1133">Transmembrane helix</keyword>
<feature type="transmembrane region" description="Helical" evidence="2">
    <location>
        <begin position="99"/>
        <end position="119"/>
    </location>
</feature>
<dbReference type="CDD" id="cd00093">
    <property type="entry name" value="HTH_XRE"/>
    <property type="match status" value="1"/>
</dbReference>
<dbReference type="InterPro" id="IPR001387">
    <property type="entry name" value="Cro/C1-type_HTH"/>
</dbReference>
<organism evidence="4 5">
    <name type="scientific">Eubacterium plexicaudatum ASF492</name>
    <dbReference type="NCBI Taxonomy" id="1235802"/>
    <lineage>
        <taxon>Bacteria</taxon>
        <taxon>Bacillati</taxon>
        <taxon>Bacillota</taxon>
        <taxon>Clostridia</taxon>
        <taxon>Eubacteriales</taxon>
        <taxon>Eubacteriaceae</taxon>
        <taxon>Eubacterium</taxon>
    </lineage>
</organism>
<keyword evidence="1" id="KW-0238">DNA-binding</keyword>
<dbReference type="OrthoDB" id="9813152at2"/>
<evidence type="ECO:0000313" key="4">
    <source>
        <dbReference type="EMBL" id="EMZ19890.1"/>
    </source>
</evidence>
<comment type="caution">
    <text evidence="4">The sequence shown here is derived from an EMBL/GenBank/DDBJ whole genome shotgun (WGS) entry which is preliminary data.</text>
</comment>
<keyword evidence="2" id="KW-0472">Membrane</keyword>
<keyword evidence="5" id="KW-1185">Reference proteome</keyword>
<name>N2A1K9_9FIRM</name>
<dbReference type="EMBL" id="AQFT01000158">
    <property type="protein sequence ID" value="EMZ19890.1"/>
    <property type="molecule type" value="Genomic_DNA"/>
</dbReference>
<dbReference type="Gene3D" id="1.10.260.40">
    <property type="entry name" value="lambda repressor-like DNA-binding domains"/>
    <property type="match status" value="1"/>
</dbReference>
<evidence type="ECO:0000259" key="3">
    <source>
        <dbReference type="PROSITE" id="PS50943"/>
    </source>
</evidence>
<dbReference type="PROSITE" id="PS50943">
    <property type="entry name" value="HTH_CROC1"/>
    <property type="match status" value="1"/>
</dbReference>
<dbReference type="SUPFAM" id="SSF47413">
    <property type="entry name" value="lambda repressor-like DNA-binding domains"/>
    <property type="match status" value="1"/>
</dbReference>
<dbReference type="AlphaFoldDB" id="N2A1K9"/>
<feature type="transmembrane region" description="Helical" evidence="2">
    <location>
        <begin position="205"/>
        <end position="224"/>
    </location>
</feature>
<dbReference type="HOGENOM" id="CLU_1223218_0_0_9"/>
<feature type="transmembrane region" description="Helical" evidence="2">
    <location>
        <begin position="125"/>
        <end position="146"/>
    </location>
</feature>
<evidence type="ECO:0000313" key="5">
    <source>
        <dbReference type="Proteomes" id="UP000012589"/>
    </source>
</evidence>
<evidence type="ECO:0000256" key="2">
    <source>
        <dbReference type="SAM" id="Phobius"/>
    </source>
</evidence>
<sequence length="226" mass="25741">MNQIKIGKFIASCRKEKNMTQRQLADILEISDKTISKWECGKGLPEVQFMIPLCNLLGINVNELLSGEKSPANEYQQKAEENMMTLVKENKYVQTYKPLIGWIVSFVLIALFFGFGWNSLGNAQILSKIVIIVVMTFIDVLFTIIFKGEYVYWIVYGPDFETAKNTDSQRRKLYAWKYLRIFLVASVILMICLFGSMLLDLSASFDFIICLIIGITAGLATVPIKF</sequence>
<accession>N2A1K9</accession>
<dbReference type="SMART" id="SM00530">
    <property type="entry name" value="HTH_XRE"/>
    <property type="match status" value="1"/>
</dbReference>
<protein>
    <recommendedName>
        <fullName evidence="3">HTH cro/C1-type domain-containing protein</fullName>
    </recommendedName>
</protein>
<evidence type="ECO:0000256" key="1">
    <source>
        <dbReference type="ARBA" id="ARBA00023125"/>
    </source>
</evidence>
<dbReference type="PATRIC" id="fig|1235802.3.peg.5659"/>
<dbReference type="STRING" id="1235802.C823_05364"/>
<gene>
    <name evidence="4" type="ORF">C823_05364</name>
</gene>
<dbReference type="Proteomes" id="UP000012589">
    <property type="component" value="Unassembled WGS sequence"/>
</dbReference>